<dbReference type="Proteomes" id="UP000238730">
    <property type="component" value="Unassembled WGS sequence"/>
</dbReference>
<sequence>MPDFGYLTRLWRSNTIIWQNKLSPICSSFGVTYVDRVILDELSIRGPQTKRQLAENLGTIHQNLTRSIKRLQEQHLVSATEVENDMRRLKIEITKQGLIVNRNINDSINKEWEKILLNASSADLKAFTKILELGSEPLS</sequence>
<dbReference type="GO" id="GO:0006950">
    <property type="term" value="P:response to stress"/>
    <property type="evidence" value="ECO:0007669"/>
    <property type="project" value="TreeGrafter"/>
</dbReference>
<dbReference type="OrthoDB" id="5685843at2"/>
<dbReference type="InterPro" id="IPR000835">
    <property type="entry name" value="HTH_MarR-typ"/>
</dbReference>
<dbReference type="SUPFAM" id="SSF46785">
    <property type="entry name" value="Winged helix' DNA-binding domain"/>
    <property type="match status" value="1"/>
</dbReference>
<name>A0A2S7VHF4_PHOAN</name>
<protein>
    <recommendedName>
        <fullName evidence="1">HTH marR-type domain-containing protein</fullName>
    </recommendedName>
</protein>
<dbReference type="InterPro" id="IPR036390">
    <property type="entry name" value="WH_DNA-bd_sf"/>
</dbReference>
<evidence type="ECO:0000313" key="3">
    <source>
        <dbReference type="Proteomes" id="UP000238730"/>
    </source>
</evidence>
<gene>
    <name evidence="2" type="ORF">BTO08_15030</name>
</gene>
<feature type="domain" description="HTH marR-type" evidence="1">
    <location>
        <begin position="1"/>
        <end position="136"/>
    </location>
</feature>
<proteinExistence type="predicted"/>
<dbReference type="SMART" id="SM00347">
    <property type="entry name" value="HTH_MARR"/>
    <property type="match status" value="1"/>
</dbReference>
<evidence type="ECO:0000313" key="2">
    <source>
        <dbReference type="EMBL" id="PQJ61613.1"/>
    </source>
</evidence>
<evidence type="ECO:0000259" key="1">
    <source>
        <dbReference type="PROSITE" id="PS50995"/>
    </source>
</evidence>
<dbReference type="GO" id="GO:0003700">
    <property type="term" value="F:DNA-binding transcription factor activity"/>
    <property type="evidence" value="ECO:0007669"/>
    <property type="project" value="InterPro"/>
</dbReference>
<dbReference type="AlphaFoldDB" id="A0A2S7VHF4"/>
<dbReference type="PANTHER" id="PTHR33164:SF43">
    <property type="entry name" value="HTH-TYPE TRANSCRIPTIONAL REPRESSOR YETL"/>
    <property type="match status" value="1"/>
</dbReference>
<dbReference type="InterPro" id="IPR039422">
    <property type="entry name" value="MarR/SlyA-like"/>
</dbReference>
<comment type="caution">
    <text evidence="2">The sequence shown here is derived from an EMBL/GenBank/DDBJ whole genome shotgun (WGS) entry which is preliminary data.</text>
</comment>
<dbReference type="InterPro" id="IPR036388">
    <property type="entry name" value="WH-like_DNA-bd_sf"/>
</dbReference>
<dbReference type="Pfam" id="PF12802">
    <property type="entry name" value="MarR_2"/>
    <property type="match status" value="1"/>
</dbReference>
<dbReference type="PANTHER" id="PTHR33164">
    <property type="entry name" value="TRANSCRIPTIONAL REGULATOR, MARR FAMILY"/>
    <property type="match status" value="1"/>
</dbReference>
<dbReference type="EMBL" id="MSCJ01000003">
    <property type="protein sequence ID" value="PQJ61613.1"/>
    <property type="molecule type" value="Genomic_DNA"/>
</dbReference>
<accession>A0A2S7VHF4</accession>
<organism evidence="2 3">
    <name type="scientific">Photobacterium angustum</name>
    <dbReference type="NCBI Taxonomy" id="661"/>
    <lineage>
        <taxon>Bacteria</taxon>
        <taxon>Pseudomonadati</taxon>
        <taxon>Pseudomonadota</taxon>
        <taxon>Gammaproteobacteria</taxon>
        <taxon>Vibrionales</taxon>
        <taxon>Vibrionaceae</taxon>
        <taxon>Photobacterium</taxon>
    </lineage>
</organism>
<reference evidence="2 3" key="1">
    <citation type="submission" date="2016-12" db="EMBL/GenBank/DDBJ databases">
        <title>Diversity of luminous bacteria.</title>
        <authorList>
            <person name="Yoshizawa S."/>
            <person name="Kogure K."/>
        </authorList>
    </citation>
    <scope>NUCLEOTIDE SEQUENCE [LARGE SCALE GENOMIC DNA]</scope>
    <source>
        <strain evidence="2 3">LC1-200</strain>
    </source>
</reference>
<dbReference type="RefSeq" id="WP_105061510.1">
    <property type="nucleotide sequence ID" value="NZ_MSCJ01000003.1"/>
</dbReference>
<dbReference type="Gene3D" id="1.10.10.10">
    <property type="entry name" value="Winged helix-like DNA-binding domain superfamily/Winged helix DNA-binding domain"/>
    <property type="match status" value="1"/>
</dbReference>
<dbReference type="PROSITE" id="PS50995">
    <property type="entry name" value="HTH_MARR_2"/>
    <property type="match status" value="1"/>
</dbReference>